<organism evidence="1">
    <name type="scientific">marine sediment metagenome</name>
    <dbReference type="NCBI Taxonomy" id="412755"/>
    <lineage>
        <taxon>unclassified sequences</taxon>
        <taxon>metagenomes</taxon>
        <taxon>ecological metagenomes</taxon>
    </lineage>
</organism>
<sequence>MGIDINREVLYVDGNWELCRGTVISDTNDRIYIVHTNCNEFGEGRETFRLGIVIDKICPACDEAAPEGLRALYHLMTWK</sequence>
<accession>A0A0F9AV32</accession>
<evidence type="ECO:0000313" key="1">
    <source>
        <dbReference type="EMBL" id="KKK82339.1"/>
    </source>
</evidence>
<dbReference type="EMBL" id="LAZR01052719">
    <property type="protein sequence ID" value="KKK82339.1"/>
    <property type="molecule type" value="Genomic_DNA"/>
</dbReference>
<dbReference type="AlphaFoldDB" id="A0A0F9AV32"/>
<protein>
    <submittedName>
        <fullName evidence="1">Uncharacterized protein</fullName>
    </submittedName>
</protein>
<reference evidence="1" key="1">
    <citation type="journal article" date="2015" name="Nature">
        <title>Complex archaea that bridge the gap between prokaryotes and eukaryotes.</title>
        <authorList>
            <person name="Spang A."/>
            <person name="Saw J.H."/>
            <person name="Jorgensen S.L."/>
            <person name="Zaremba-Niedzwiedzka K."/>
            <person name="Martijn J."/>
            <person name="Lind A.E."/>
            <person name="van Eijk R."/>
            <person name="Schleper C."/>
            <person name="Guy L."/>
            <person name="Ettema T.J."/>
        </authorList>
    </citation>
    <scope>NUCLEOTIDE SEQUENCE</scope>
</reference>
<gene>
    <name evidence="1" type="ORF">LCGC14_2804380</name>
</gene>
<proteinExistence type="predicted"/>
<comment type="caution">
    <text evidence="1">The sequence shown here is derived from an EMBL/GenBank/DDBJ whole genome shotgun (WGS) entry which is preliminary data.</text>
</comment>
<name>A0A0F9AV32_9ZZZZ</name>